<dbReference type="InterPro" id="IPR042418">
    <property type="entry name" value="TXNDC15"/>
</dbReference>
<evidence type="ECO:0000256" key="1">
    <source>
        <dbReference type="SAM" id="Phobius"/>
    </source>
</evidence>
<reference evidence="3" key="1">
    <citation type="submission" date="2022-06" db="EMBL/GenBank/DDBJ databases">
        <authorList>
            <person name="Berger JAMES D."/>
            <person name="Berger JAMES D."/>
        </authorList>
    </citation>
    <scope>NUCLEOTIDE SEQUENCE [LARGE SCALE GENOMIC DNA]</scope>
</reference>
<accession>A0AA85G1I1</accession>
<keyword evidence="3" id="KW-1185">Reference proteome</keyword>
<feature type="chain" id="PRO_5041698226" description="Thioredoxin domain-containing protein" evidence="2">
    <location>
        <begin position="20"/>
        <end position="295"/>
    </location>
</feature>
<dbReference type="Proteomes" id="UP000050792">
    <property type="component" value="Unassembled WGS sequence"/>
</dbReference>
<organism evidence="3 4">
    <name type="scientific">Schistosoma rodhaini</name>
    <dbReference type="NCBI Taxonomy" id="6188"/>
    <lineage>
        <taxon>Eukaryota</taxon>
        <taxon>Metazoa</taxon>
        <taxon>Spiralia</taxon>
        <taxon>Lophotrochozoa</taxon>
        <taxon>Platyhelminthes</taxon>
        <taxon>Trematoda</taxon>
        <taxon>Digenea</taxon>
        <taxon>Strigeidida</taxon>
        <taxon>Schistosomatoidea</taxon>
        <taxon>Schistosomatidae</taxon>
        <taxon>Schistosoma</taxon>
    </lineage>
</organism>
<dbReference type="InterPro" id="IPR036249">
    <property type="entry name" value="Thioredoxin-like_sf"/>
</dbReference>
<dbReference type="WBParaSite" id="SRDH1_7540.1">
    <property type="protein sequence ID" value="SRDH1_7540.1"/>
    <property type="gene ID" value="SRDH1_7540"/>
</dbReference>
<keyword evidence="2" id="KW-0732">Signal</keyword>
<name>A0AA85G1I1_9TREM</name>
<keyword evidence="1" id="KW-0472">Membrane</keyword>
<feature type="transmembrane region" description="Helical" evidence="1">
    <location>
        <begin position="246"/>
        <end position="267"/>
    </location>
</feature>
<evidence type="ECO:0008006" key="5">
    <source>
        <dbReference type="Google" id="ProtNLM"/>
    </source>
</evidence>
<protein>
    <recommendedName>
        <fullName evidence="5">Thioredoxin domain-containing protein</fullName>
    </recommendedName>
</protein>
<sequence length="295" mass="34024">MRGILTFLSTTIYWFGVLGELKVHSEKNPPDNENHENSRVNTIYKSKTNWQISSFQSVWSPQISMTEQSHIIPQCKLLKFNWINGSSSNVKFLHKAQLSDLFNSPWSNSQFTWDPGNHVKHPDQLRLHECYILFIFSTTCRFSKASLPYINALARAYPQLPVYGIQVDDYLIHKWSLRMLFVPKLKIIVNGKIFNEYSGSDVDLDGMADFIWSNMRLLPRVPLRVLPSDYENAPQFSFKSNAVCLLISWLVTIMGLGFICATAVLRLQCFISFLNRVSALNFFLVNFNGRHHYSG</sequence>
<reference evidence="4" key="2">
    <citation type="submission" date="2023-11" db="UniProtKB">
        <authorList>
            <consortium name="WormBaseParasite"/>
        </authorList>
    </citation>
    <scope>IDENTIFICATION</scope>
</reference>
<keyword evidence="1" id="KW-0812">Transmembrane</keyword>
<evidence type="ECO:0000256" key="2">
    <source>
        <dbReference type="SAM" id="SignalP"/>
    </source>
</evidence>
<proteinExistence type="predicted"/>
<dbReference type="AlphaFoldDB" id="A0AA85G1I1"/>
<evidence type="ECO:0000313" key="4">
    <source>
        <dbReference type="WBParaSite" id="SRDH1_7540.1"/>
    </source>
</evidence>
<dbReference type="PANTHER" id="PTHR14684">
    <property type="entry name" value="THIOREDOXIN DOMAIN-CONTAINING PROTEIN 15"/>
    <property type="match status" value="1"/>
</dbReference>
<dbReference type="Gene3D" id="3.40.30.10">
    <property type="entry name" value="Glutaredoxin"/>
    <property type="match status" value="1"/>
</dbReference>
<keyword evidence="1" id="KW-1133">Transmembrane helix</keyword>
<evidence type="ECO:0000313" key="3">
    <source>
        <dbReference type="Proteomes" id="UP000050792"/>
    </source>
</evidence>
<feature type="signal peptide" evidence="2">
    <location>
        <begin position="1"/>
        <end position="19"/>
    </location>
</feature>
<dbReference type="PANTHER" id="PTHR14684:SF2">
    <property type="entry name" value="THIOREDOXIN DOMAIN-CONTAINING PROTEIN 15"/>
    <property type="match status" value="1"/>
</dbReference>
<dbReference type="SUPFAM" id="SSF52833">
    <property type="entry name" value="Thioredoxin-like"/>
    <property type="match status" value="1"/>
</dbReference>